<evidence type="ECO:0000313" key="2">
    <source>
        <dbReference type="EMBL" id="MDX7988788.1"/>
    </source>
</evidence>
<keyword evidence="3" id="KW-1185">Reference proteome</keyword>
<dbReference type="EMBL" id="VCDN01000068">
    <property type="protein sequence ID" value="MDX7988788.1"/>
    <property type="molecule type" value="Genomic_DNA"/>
</dbReference>
<name>A0ABU4SD97_9GAMM</name>
<reference evidence="3" key="1">
    <citation type="journal article" date="2024" name="Toxins">
        <title>Genome Sequence Analysis of Native Xenorhabdus Strains Isolated from Entomopathogenic Nematodes in Argentina.</title>
        <authorList>
            <person name="Palma L."/>
            <person name="Frizzo L."/>
            <person name="Kaiser S."/>
            <person name="Berry C."/>
            <person name="Caballero P."/>
            <person name="Bode H.B."/>
            <person name="Del Valle E.E."/>
        </authorList>
    </citation>
    <scope>NUCLEOTIDE SEQUENCE [LARGE SCALE GENOMIC DNA]</scope>
    <source>
        <strain evidence="3">12</strain>
    </source>
</reference>
<evidence type="ECO:0000259" key="1">
    <source>
        <dbReference type="Pfam" id="PF18539"/>
    </source>
</evidence>
<dbReference type="RefSeq" id="WP_319931190.1">
    <property type="nucleotide sequence ID" value="NZ_VCDN01000068.1"/>
</dbReference>
<gene>
    <name evidence="2" type="ORF">FE392_15895</name>
</gene>
<dbReference type="InterPro" id="IPR041008">
    <property type="entry name" value="DUF5625"/>
</dbReference>
<feature type="domain" description="DUF5625" evidence="1">
    <location>
        <begin position="37"/>
        <end position="170"/>
    </location>
</feature>
<dbReference type="Gene3D" id="2.60.120.790">
    <property type="match status" value="1"/>
</dbReference>
<evidence type="ECO:0000313" key="3">
    <source>
        <dbReference type="Proteomes" id="UP001271890"/>
    </source>
</evidence>
<proteinExistence type="predicted"/>
<dbReference type="Pfam" id="PF18539">
    <property type="entry name" value="DUF5625"/>
    <property type="match status" value="1"/>
</dbReference>
<protein>
    <recommendedName>
        <fullName evidence="1">DUF5625 domain-containing protein</fullName>
    </recommendedName>
</protein>
<accession>A0ABU4SD97</accession>
<dbReference type="Proteomes" id="UP001271890">
    <property type="component" value="Unassembled WGS sequence"/>
</dbReference>
<dbReference type="PROSITE" id="PS51257">
    <property type="entry name" value="PROKAR_LIPOPROTEIN"/>
    <property type="match status" value="1"/>
</dbReference>
<comment type="caution">
    <text evidence="2">The sequence shown here is derived from an EMBL/GenBank/DDBJ whole genome shotgun (WGS) entry which is preliminary data.</text>
</comment>
<sequence length="175" mass="19752">MKVLQVHEKLGSWCKVIIFLSCIWLVACSNAKPIDIYKPIDVTRSGQSVKINFEIIKTGNYQFSLLFDKGNDYEEIIRRIELFGNADKEGIITPVLLHIVKDGAVFFDEKISAGGRGWGQYLDYGGRRINIAVRNIKILELPPGSYSAVITTLGNIPDFNEIESFVEFAYFSPKI</sequence>
<organism evidence="2 3">
    <name type="scientific">Xenorhabdus santafensis</name>
    <dbReference type="NCBI Taxonomy" id="2582833"/>
    <lineage>
        <taxon>Bacteria</taxon>
        <taxon>Pseudomonadati</taxon>
        <taxon>Pseudomonadota</taxon>
        <taxon>Gammaproteobacteria</taxon>
        <taxon>Enterobacterales</taxon>
        <taxon>Morganellaceae</taxon>
        <taxon>Xenorhabdus</taxon>
    </lineage>
</organism>